<sequence length="124" mass="14312">MANHRDWLSNKDKIESARMLDWMSRAEDEHYIRHNHKSAELIAYNFERGMSRPSMVRIWGHKLVAAVVGLETTKSVKDEEPKGSSRDEKSHRTGTTATPSRVLRSHNSFVGLLGRHYLRRADTL</sequence>
<protein>
    <submittedName>
        <fullName evidence="2">Uncharacterized protein</fullName>
    </submittedName>
</protein>
<proteinExistence type="predicted"/>
<accession>A0A6J5QZW4</accession>
<evidence type="ECO:0000256" key="1">
    <source>
        <dbReference type="SAM" id="MobiDB-lite"/>
    </source>
</evidence>
<feature type="compositionally biased region" description="Basic and acidic residues" evidence="1">
    <location>
        <begin position="74"/>
        <end position="91"/>
    </location>
</feature>
<gene>
    <name evidence="2" type="ORF">UFOVP1193_41</name>
</gene>
<name>A0A6J5QZW4_9CAUD</name>
<dbReference type="EMBL" id="LR797156">
    <property type="protein sequence ID" value="CAB4190179.1"/>
    <property type="molecule type" value="Genomic_DNA"/>
</dbReference>
<feature type="region of interest" description="Disordered" evidence="1">
    <location>
        <begin position="72"/>
        <end position="102"/>
    </location>
</feature>
<organism evidence="2">
    <name type="scientific">uncultured Caudovirales phage</name>
    <dbReference type="NCBI Taxonomy" id="2100421"/>
    <lineage>
        <taxon>Viruses</taxon>
        <taxon>Duplodnaviria</taxon>
        <taxon>Heunggongvirae</taxon>
        <taxon>Uroviricota</taxon>
        <taxon>Caudoviricetes</taxon>
        <taxon>Peduoviridae</taxon>
        <taxon>Maltschvirus</taxon>
        <taxon>Maltschvirus maltsch</taxon>
    </lineage>
</organism>
<reference evidence="2" key="1">
    <citation type="submission" date="2020-05" db="EMBL/GenBank/DDBJ databases">
        <authorList>
            <person name="Chiriac C."/>
            <person name="Salcher M."/>
            <person name="Ghai R."/>
            <person name="Kavagutti S V."/>
        </authorList>
    </citation>
    <scope>NUCLEOTIDE SEQUENCE</scope>
</reference>
<evidence type="ECO:0000313" key="2">
    <source>
        <dbReference type="EMBL" id="CAB4190179.1"/>
    </source>
</evidence>